<comment type="caution">
    <text evidence="3">The sequence shown here is derived from an EMBL/GenBank/DDBJ whole genome shotgun (WGS) entry which is preliminary data.</text>
</comment>
<evidence type="ECO:0000313" key="4">
    <source>
        <dbReference type="Proteomes" id="UP001422074"/>
    </source>
</evidence>
<feature type="coiled-coil region" evidence="1">
    <location>
        <begin position="88"/>
        <end position="115"/>
    </location>
</feature>
<evidence type="ECO:0000313" key="3">
    <source>
        <dbReference type="EMBL" id="MEN2743680.1"/>
    </source>
</evidence>
<keyword evidence="4" id="KW-1185">Reference proteome</keyword>
<name>A0ABU9WWW6_9MICC</name>
<gene>
    <name evidence="3" type="ORF">ABCQ75_03875</name>
</gene>
<feature type="compositionally biased region" description="Pro residues" evidence="2">
    <location>
        <begin position="49"/>
        <end position="58"/>
    </location>
</feature>
<protein>
    <recommendedName>
        <fullName evidence="5">DUF222 domain-containing protein</fullName>
    </recommendedName>
</protein>
<proteinExistence type="predicted"/>
<reference evidence="3 4" key="1">
    <citation type="submission" date="2024-05" db="EMBL/GenBank/DDBJ databases">
        <title>Sinomonas sp. nov., isolated from a waste landfill.</title>
        <authorList>
            <person name="Zhao Y."/>
        </authorList>
    </citation>
    <scope>NUCLEOTIDE SEQUENCE [LARGE SCALE GENOMIC DNA]</scope>
    <source>
        <strain evidence="3 4">CCTCC AB2014300</strain>
    </source>
</reference>
<sequence length="230" mass="24228">MSWERGFEDWPEADPAWSAALTGSRDACPPEPPGWLVAEWAAADACEPEPLPPGPAPPDNRGAHEPHASAPPRPQQDAGLPSPEALAADLQTETADRLVEELTLLESEEAALAARRALTLQALAGALGGWSEDRFERAEAPAVAASEVAAALRIPQRRATAMVAEALTLTDPVWFGVLGALAAGRLTRQRALSIVDAGIPVPGPGTGSSQRPPWRWPCRTTPTACRARAP</sequence>
<keyword evidence="1" id="KW-0175">Coiled coil</keyword>
<evidence type="ECO:0000256" key="1">
    <source>
        <dbReference type="SAM" id="Coils"/>
    </source>
</evidence>
<feature type="region of interest" description="Disordered" evidence="2">
    <location>
        <begin position="41"/>
        <end position="81"/>
    </location>
</feature>
<evidence type="ECO:0008006" key="5">
    <source>
        <dbReference type="Google" id="ProtNLM"/>
    </source>
</evidence>
<organism evidence="3 4">
    <name type="scientific">Sinomonas halotolerans</name>
    <dbReference type="NCBI Taxonomy" id="1644133"/>
    <lineage>
        <taxon>Bacteria</taxon>
        <taxon>Bacillati</taxon>
        <taxon>Actinomycetota</taxon>
        <taxon>Actinomycetes</taxon>
        <taxon>Micrococcales</taxon>
        <taxon>Micrococcaceae</taxon>
        <taxon>Sinomonas</taxon>
    </lineage>
</organism>
<accession>A0ABU9WWW6</accession>
<dbReference type="Proteomes" id="UP001422074">
    <property type="component" value="Unassembled WGS sequence"/>
</dbReference>
<evidence type="ECO:0000256" key="2">
    <source>
        <dbReference type="SAM" id="MobiDB-lite"/>
    </source>
</evidence>
<dbReference type="EMBL" id="JBDFRB010000002">
    <property type="protein sequence ID" value="MEN2743680.1"/>
    <property type="molecule type" value="Genomic_DNA"/>
</dbReference>